<feature type="chain" id="PRO_5032708595" evidence="1">
    <location>
        <begin position="24"/>
        <end position="188"/>
    </location>
</feature>
<evidence type="ECO:0000313" key="3">
    <source>
        <dbReference type="Proteomes" id="UP000570474"/>
    </source>
</evidence>
<dbReference type="Proteomes" id="UP000570474">
    <property type="component" value="Unassembled WGS sequence"/>
</dbReference>
<dbReference type="EMBL" id="JABAIA010000003">
    <property type="protein sequence ID" value="NLR67397.1"/>
    <property type="molecule type" value="Genomic_DNA"/>
</dbReference>
<dbReference type="RefSeq" id="WP_168873361.1">
    <property type="nucleotide sequence ID" value="NZ_JABAIA010000003.1"/>
</dbReference>
<keyword evidence="3" id="KW-1185">Reference proteome</keyword>
<reference evidence="2 3" key="1">
    <citation type="submission" date="2020-04" db="EMBL/GenBank/DDBJ databases">
        <authorList>
            <person name="Yin C."/>
        </authorList>
    </citation>
    <scope>NUCLEOTIDE SEQUENCE [LARGE SCALE GENOMIC DNA]</scope>
    <source>
        <strain evidence="2 3">Ae27</strain>
    </source>
</reference>
<protein>
    <submittedName>
        <fullName evidence="2">Uncharacterized protein</fullName>
    </submittedName>
</protein>
<name>A0A847S3H3_9BACT</name>
<comment type="caution">
    <text evidence="2">The sequence shown here is derived from an EMBL/GenBank/DDBJ whole genome shotgun (WGS) entry which is preliminary data.</text>
</comment>
<evidence type="ECO:0000256" key="1">
    <source>
        <dbReference type="SAM" id="SignalP"/>
    </source>
</evidence>
<dbReference type="AlphaFoldDB" id="A0A847S3H3"/>
<keyword evidence="1" id="KW-0732">Signal</keyword>
<gene>
    <name evidence="2" type="ORF">HGH92_24045</name>
</gene>
<evidence type="ECO:0000313" key="2">
    <source>
        <dbReference type="EMBL" id="NLR67397.1"/>
    </source>
</evidence>
<proteinExistence type="predicted"/>
<accession>A0A847S3H3</accession>
<feature type="signal peptide" evidence="1">
    <location>
        <begin position="1"/>
        <end position="23"/>
    </location>
</feature>
<organism evidence="2 3">
    <name type="scientific">Chitinophaga varians</name>
    <dbReference type="NCBI Taxonomy" id="2202339"/>
    <lineage>
        <taxon>Bacteria</taxon>
        <taxon>Pseudomonadati</taxon>
        <taxon>Bacteroidota</taxon>
        <taxon>Chitinophagia</taxon>
        <taxon>Chitinophagales</taxon>
        <taxon>Chitinophagaceae</taxon>
        <taxon>Chitinophaga</taxon>
    </lineage>
</organism>
<sequence length="188" mass="21851">MKGKQLSLLAAGLLMMVSTGATAQQKIAGIYLTQDDYLRHRMSYTETNGHAYRARLYTMVPKDHILLNGGGEQTKLQKDRFFALQLKDGKIFRMKGGENYELLNRHPKILLYRRKLPASPKTYPDNPWRYYFSAGDGAVQELTSQHIKEAFAADKDLPDRMDAVFRDKDDLMAYDNFHHMYKLEWLIR</sequence>